<dbReference type="Pfam" id="PF14310">
    <property type="entry name" value="Fn3-like"/>
    <property type="match status" value="1"/>
</dbReference>
<dbReference type="InterPro" id="IPR036962">
    <property type="entry name" value="Glyco_hydro_3_N_sf"/>
</dbReference>
<organism evidence="3">
    <name type="scientific">Streptomyces pristinaespiralis</name>
    <dbReference type="NCBI Taxonomy" id="38300"/>
    <lineage>
        <taxon>Bacteria</taxon>
        <taxon>Bacillati</taxon>
        <taxon>Actinomycetota</taxon>
        <taxon>Actinomycetes</taxon>
        <taxon>Kitasatosporales</taxon>
        <taxon>Streptomycetaceae</taxon>
        <taxon>Streptomyces</taxon>
    </lineage>
</organism>
<keyword evidence="2" id="KW-0378">Hydrolase</keyword>
<proteinExistence type="inferred from homology"/>
<dbReference type="KEGG" id="spri:SPRI_0845"/>
<dbReference type="SUPFAM" id="SSF52279">
    <property type="entry name" value="Beta-D-glucan exohydrolase, C-terminal domain"/>
    <property type="match status" value="1"/>
</dbReference>
<dbReference type="PANTHER" id="PTHR42715:SF10">
    <property type="entry name" value="BETA-GLUCOSIDASE"/>
    <property type="match status" value="1"/>
</dbReference>
<dbReference type="SUPFAM" id="SSF51445">
    <property type="entry name" value="(Trans)glycosidases"/>
    <property type="match status" value="1"/>
</dbReference>
<dbReference type="InterPro" id="IPR026891">
    <property type="entry name" value="Fn3-like"/>
</dbReference>
<dbReference type="AlphaFoldDB" id="A0A0M4D7B8"/>
<dbReference type="Gene3D" id="3.40.50.1700">
    <property type="entry name" value="Glycoside hydrolase family 3 C-terminal domain"/>
    <property type="match status" value="2"/>
</dbReference>
<evidence type="ECO:0000313" key="3">
    <source>
        <dbReference type="EMBL" id="ALC19151.1"/>
    </source>
</evidence>
<protein>
    <submittedName>
        <fullName evidence="3">Beta-glucosidase</fullName>
    </submittedName>
</protein>
<evidence type="ECO:0000256" key="2">
    <source>
        <dbReference type="ARBA" id="ARBA00022801"/>
    </source>
</evidence>
<dbReference type="SMART" id="SM01217">
    <property type="entry name" value="Fn3_like"/>
    <property type="match status" value="1"/>
</dbReference>
<dbReference type="PRINTS" id="PR00133">
    <property type="entry name" value="GLHYDRLASE3"/>
</dbReference>
<dbReference type="GeneID" id="97238076"/>
<dbReference type="InterPro" id="IPR050288">
    <property type="entry name" value="Cellulose_deg_GH3"/>
</dbReference>
<dbReference type="OrthoDB" id="9803863at2"/>
<dbReference type="GO" id="GO:0005975">
    <property type="term" value="P:carbohydrate metabolic process"/>
    <property type="evidence" value="ECO:0007669"/>
    <property type="project" value="InterPro"/>
</dbReference>
<dbReference type="EMBL" id="CP011340">
    <property type="protein sequence ID" value="ALC19151.1"/>
    <property type="molecule type" value="Genomic_DNA"/>
</dbReference>
<accession>A0A0M4D7B8</accession>
<dbReference type="Gene3D" id="2.60.40.10">
    <property type="entry name" value="Immunoglobulins"/>
    <property type="match status" value="1"/>
</dbReference>
<dbReference type="STRING" id="38300.SPRI_0845"/>
<sequence>MDEEDLTRLLDKLDLRQKVRLLTGATTWRTAAEPAVGLGAMTMSDGPAGVRGEAWDEFETSALLPSATGLCAMWDEDLVERLGRLLADEARRKSVHVVLAPTLNIHRSPLAGRHFECFSEDPVLVGRTGAALIRGIQSYGVAAAAKHYVANDSETERLSVDVRVGERALREVYLAPFESAVEAGVHVVMSGYNGVNGATMTESALLVEPLKEEWGFDGLVVSDWGAVRSTVAAALAGQDLAMPGPHGPWGDVLVDAVTGGAVGEEAVDDKVRRLLRLAGRVGALGPAGPSFFSPTAATSPALPASATASALSASPTSPALPASATALAPALSAASPARPSSPASAVAVVSPSAPARRLPLSEDDRRWLLRRAVVAGSVLLENRGVLPLDAAALTTVALIGDHAGTPRSQGGGSAGVFPQRVTGPLDGIKEALGDGVSVVHVAGPPVFAPPPLDPADCRDPRTGRPGVLLRVLDEAGRELCAEHRMSGRQLEPPQPPGAHTVEISTRLLPRAGGEWTLGVGGFGHMSLTVDDALLLDGEFPRESDDPAVVHVNPPCHHGRVSLTAGAPVLVVARRQLAPDTGRAVLVTAAPPRPEPARAVADAVRAARDADVAIVCVGTTEDSESEGHDREDLALPGQQDALVRAVAAANPRTVVVVNAGSPVEMPWRKDVAAVLLTWFPGQEGGAGLADMLFGAAEPQGRLPTTWGARLADVPVAATTPDAGVLHYAEGLHIGHRAWLREGREPAYWFGHGLGYTTWDYLDMTVEPTGPPLGLPAASPAGLPAGRPAGQGGAGGLTVRVRLRNTGVRSGREVVQVYLAKPDSAVDRPVRWFAGYAAVEAAPGEDVTAVVHVPGRALRHWCVRDRAWRVEPGVFQVLVGPSAGRAALSGAMTAGEHGPR</sequence>
<gene>
    <name evidence="3" type="ORF">SPRI_0845</name>
</gene>
<dbReference type="Pfam" id="PF00933">
    <property type="entry name" value="Glyco_hydro_3"/>
    <property type="match status" value="1"/>
</dbReference>
<comment type="similarity">
    <text evidence="1">Belongs to the glycosyl hydrolase 3 family.</text>
</comment>
<dbReference type="InterPro" id="IPR036881">
    <property type="entry name" value="Glyco_hydro_3_C_sf"/>
</dbReference>
<dbReference type="PATRIC" id="fig|38300.4.peg.907"/>
<dbReference type="InterPro" id="IPR013783">
    <property type="entry name" value="Ig-like_fold"/>
</dbReference>
<name>A0A0M4D7B8_STRPR</name>
<evidence type="ECO:0000313" key="4">
    <source>
        <dbReference type="Proteomes" id="UP000060513"/>
    </source>
</evidence>
<dbReference type="InterPro" id="IPR017853">
    <property type="entry name" value="GH"/>
</dbReference>
<dbReference type="InterPro" id="IPR001764">
    <property type="entry name" value="Glyco_hydro_3_N"/>
</dbReference>
<dbReference type="PANTHER" id="PTHR42715">
    <property type="entry name" value="BETA-GLUCOSIDASE"/>
    <property type="match status" value="1"/>
</dbReference>
<dbReference type="GO" id="GO:0004553">
    <property type="term" value="F:hydrolase activity, hydrolyzing O-glycosyl compounds"/>
    <property type="evidence" value="ECO:0007669"/>
    <property type="project" value="InterPro"/>
</dbReference>
<dbReference type="Gene3D" id="3.20.20.300">
    <property type="entry name" value="Glycoside hydrolase, family 3, N-terminal domain"/>
    <property type="match status" value="1"/>
</dbReference>
<evidence type="ECO:0000256" key="1">
    <source>
        <dbReference type="ARBA" id="ARBA00005336"/>
    </source>
</evidence>
<dbReference type="Pfam" id="PF01915">
    <property type="entry name" value="Glyco_hydro_3_C"/>
    <property type="match status" value="1"/>
</dbReference>
<dbReference type="InterPro" id="IPR002772">
    <property type="entry name" value="Glyco_hydro_3_C"/>
</dbReference>
<dbReference type="RefSeq" id="WP_053556695.1">
    <property type="nucleotide sequence ID" value="NZ_CP011340.1"/>
</dbReference>
<dbReference type="Proteomes" id="UP000060513">
    <property type="component" value="Chromosome"/>
</dbReference>
<reference evidence="3 4" key="1">
    <citation type="submission" date="2015-08" db="EMBL/GenBank/DDBJ databases">
        <title>Genome sequence of the pristinamycin over-producing bacterium Streptomyces pristinaespiralis HCCB10218.</title>
        <authorList>
            <person name="Tian J."/>
            <person name="Yang J."/>
            <person name="Li L."/>
            <person name="Ruan L."/>
            <person name="Wei W."/>
            <person name="Zheng G."/>
            <person name="Wei Z."/>
            <person name="Yang S."/>
            <person name="Ge M."/>
            <person name="Jiang W."/>
            <person name="Lu Y."/>
        </authorList>
    </citation>
    <scope>NUCLEOTIDE SEQUENCE [LARGE SCALE GENOMIC DNA]</scope>
    <source>
        <strain evidence="3 4">HCCB 10218</strain>
    </source>
</reference>